<evidence type="ECO:0000313" key="1">
    <source>
        <dbReference type="EMBL" id="KAG2652534.1"/>
    </source>
</evidence>
<protein>
    <submittedName>
        <fullName evidence="1">Uncharacterized protein</fullName>
    </submittedName>
</protein>
<name>A0A8T0X5B1_PANVG</name>
<reference evidence="1" key="1">
    <citation type="submission" date="2020-05" db="EMBL/GenBank/DDBJ databases">
        <title>WGS assembly of Panicum virgatum.</title>
        <authorList>
            <person name="Lovell J.T."/>
            <person name="Jenkins J."/>
            <person name="Shu S."/>
            <person name="Juenger T.E."/>
            <person name="Schmutz J."/>
        </authorList>
    </citation>
    <scope>NUCLEOTIDE SEQUENCE</scope>
    <source>
        <strain evidence="1">AP13</strain>
    </source>
</reference>
<evidence type="ECO:0000313" key="2">
    <source>
        <dbReference type="Proteomes" id="UP000823388"/>
    </source>
</evidence>
<proteinExistence type="predicted"/>
<organism evidence="1 2">
    <name type="scientific">Panicum virgatum</name>
    <name type="common">Blackwell switchgrass</name>
    <dbReference type="NCBI Taxonomy" id="38727"/>
    <lineage>
        <taxon>Eukaryota</taxon>
        <taxon>Viridiplantae</taxon>
        <taxon>Streptophyta</taxon>
        <taxon>Embryophyta</taxon>
        <taxon>Tracheophyta</taxon>
        <taxon>Spermatophyta</taxon>
        <taxon>Magnoliopsida</taxon>
        <taxon>Liliopsida</taxon>
        <taxon>Poales</taxon>
        <taxon>Poaceae</taxon>
        <taxon>PACMAD clade</taxon>
        <taxon>Panicoideae</taxon>
        <taxon>Panicodae</taxon>
        <taxon>Paniceae</taxon>
        <taxon>Panicinae</taxon>
        <taxon>Panicum</taxon>
        <taxon>Panicum sect. Hiantes</taxon>
    </lineage>
</organism>
<gene>
    <name evidence="1" type="ORF">PVAP13_1NG418538</name>
</gene>
<dbReference type="AlphaFoldDB" id="A0A8T0X5B1"/>
<sequence length="95" mass="11264">MPWHRWSYVSNYVTIHIHPNIFCIDTYTNTSRAADQNRQSGLMFLFLGRYICIHHHHCLDWKEAHRNHMTSDQVECGDHHDLAHPKASVLSMFPH</sequence>
<accession>A0A8T0X5B1</accession>
<keyword evidence="2" id="KW-1185">Reference proteome</keyword>
<dbReference type="Proteomes" id="UP000823388">
    <property type="component" value="Chromosome 1N"/>
</dbReference>
<dbReference type="EMBL" id="CM029038">
    <property type="protein sequence ID" value="KAG2652534.1"/>
    <property type="molecule type" value="Genomic_DNA"/>
</dbReference>
<comment type="caution">
    <text evidence="1">The sequence shown here is derived from an EMBL/GenBank/DDBJ whole genome shotgun (WGS) entry which is preliminary data.</text>
</comment>